<sequence length="252" mass="26501">MRAAVSIGITGRVAASDVRAFAPRVEELGFRALWVNDVPGGDSLAALAAAAEVTTTLRLATGVVPLDRRPVATLDLDGLLAERLTLGIGSGGLAHPLGAMRAGLDELRTRTEAELVLGALGPRLRRLAAERADGVLLNWLTPAGAESAMADLRRDAGERRARGILYVRTIVDDASRPALEQEAARYARIPAYAANLERQGAQAMDATLTSADGLAAYDIVDELVLRAITPTGSLDELVDFAEAAASWVEAAR</sequence>
<dbReference type="Gene3D" id="3.20.20.30">
    <property type="entry name" value="Luciferase-like domain"/>
    <property type="match status" value="2"/>
</dbReference>
<dbReference type="PANTHER" id="PTHR43244">
    <property type="match status" value="1"/>
</dbReference>
<dbReference type="SUPFAM" id="SSF51679">
    <property type="entry name" value="Bacterial luciferase-like"/>
    <property type="match status" value="1"/>
</dbReference>
<dbReference type="EMBL" id="CP158374">
    <property type="protein sequence ID" value="XBX82695.1"/>
    <property type="molecule type" value="Genomic_DNA"/>
</dbReference>
<dbReference type="AlphaFoldDB" id="A0AAU7W7U8"/>
<protein>
    <submittedName>
        <fullName evidence="2">LLM class flavin-dependent oxidoreductase</fullName>
    </submittedName>
</protein>
<evidence type="ECO:0000259" key="1">
    <source>
        <dbReference type="Pfam" id="PF00296"/>
    </source>
</evidence>
<accession>A0AAU7W7U8</accession>
<feature type="domain" description="Luciferase-like" evidence="1">
    <location>
        <begin position="14"/>
        <end position="112"/>
    </location>
</feature>
<dbReference type="InterPro" id="IPR036661">
    <property type="entry name" value="Luciferase-like_sf"/>
</dbReference>
<dbReference type="PANTHER" id="PTHR43244:SF2">
    <property type="entry name" value="CONSERVED HYPOTHETICAL ALANINE AND PROLINE-RICH PROTEIN"/>
    <property type="match status" value="1"/>
</dbReference>
<dbReference type="InterPro" id="IPR050564">
    <property type="entry name" value="F420-G6PD/mer"/>
</dbReference>
<feature type="domain" description="Luciferase-like" evidence="1">
    <location>
        <begin position="115"/>
        <end position="238"/>
    </location>
</feature>
<gene>
    <name evidence="2" type="ORF">ABIQ69_01915</name>
</gene>
<organism evidence="2">
    <name type="scientific">Agromyces sp. G08B096</name>
    <dbReference type="NCBI Taxonomy" id="3156399"/>
    <lineage>
        <taxon>Bacteria</taxon>
        <taxon>Bacillati</taxon>
        <taxon>Actinomycetota</taxon>
        <taxon>Actinomycetes</taxon>
        <taxon>Micrococcales</taxon>
        <taxon>Microbacteriaceae</taxon>
        <taxon>Agromyces</taxon>
    </lineage>
</organism>
<dbReference type="GO" id="GO:0016705">
    <property type="term" value="F:oxidoreductase activity, acting on paired donors, with incorporation or reduction of molecular oxygen"/>
    <property type="evidence" value="ECO:0007669"/>
    <property type="project" value="InterPro"/>
</dbReference>
<proteinExistence type="predicted"/>
<dbReference type="Pfam" id="PF00296">
    <property type="entry name" value="Bac_luciferase"/>
    <property type="match status" value="2"/>
</dbReference>
<dbReference type="InterPro" id="IPR011251">
    <property type="entry name" value="Luciferase-like_dom"/>
</dbReference>
<name>A0AAU7W7U8_9MICO</name>
<dbReference type="RefSeq" id="WP_350348711.1">
    <property type="nucleotide sequence ID" value="NZ_CP158374.1"/>
</dbReference>
<reference evidence="2" key="1">
    <citation type="submission" date="2024-05" db="EMBL/GenBank/DDBJ databases">
        <authorList>
            <person name="Yu L."/>
        </authorList>
    </citation>
    <scope>NUCLEOTIDE SEQUENCE</scope>
    <source>
        <strain evidence="2">G08B096</strain>
    </source>
</reference>
<evidence type="ECO:0000313" key="2">
    <source>
        <dbReference type="EMBL" id="XBX82695.1"/>
    </source>
</evidence>